<dbReference type="Proteomes" id="UP000034539">
    <property type="component" value="Unassembled WGS sequence"/>
</dbReference>
<sequence length="186" mass="21195">MKKYLIILIIFCFFVALSGKVYAVENSLGNTEKLAASSAAIHIEKEETKEDKRVLVLKKFFEKYNSPFVDYADKFIEEADKQHIPWTLVASISGVESSFGLFIPYNSYNAWGWNNGNYGFKNWEEGIEVVTKALRNNYFNRGADNVYKIAPIYAPPSTTWAGKVTYFMQQIEKINPDSSSTLQISL</sequence>
<accession>A0A0G0T1D4</accession>
<evidence type="ECO:0008006" key="3">
    <source>
        <dbReference type="Google" id="ProtNLM"/>
    </source>
</evidence>
<dbReference type="SUPFAM" id="SSF53955">
    <property type="entry name" value="Lysozyme-like"/>
    <property type="match status" value="1"/>
</dbReference>
<dbReference type="Gene3D" id="1.10.530.10">
    <property type="match status" value="1"/>
</dbReference>
<evidence type="ECO:0000313" key="2">
    <source>
        <dbReference type="Proteomes" id="UP000034539"/>
    </source>
</evidence>
<proteinExistence type="predicted"/>
<dbReference type="InterPro" id="IPR023346">
    <property type="entry name" value="Lysozyme-like_dom_sf"/>
</dbReference>
<evidence type="ECO:0000313" key="1">
    <source>
        <dbReference type="EMBL" id="KKR31637.1"/>
    </source>
</evidence>
<protein>
    <recommendedName>
        <fullName evidence="3">Mannosyl-glycoprotein endo-beta-N-acetylglucosamidase-like domain-containing protein</fullName>
    </recommendedName>
</protein>
<organism evidence="1 2">
    <name type="scientific">Candidatus Gottesmanbacteria bacterium GW2011_GWC2_39_8</name>
    <dbReference type="NCBI Taxonomy" id="1618450"/>
    <lineage>
        <taxon>Bacteria</taxon>
        <taxon>Candidatus Gottesmaniibacteriota</taxon>
    </lineage>
</organism>
<comment type="caution">
    <text evidence="1">The sequence shown here is derived from an EMBL/GenBank/DDBJ whole genome shotgun (WGS) entry which is preliminary data.</text>
</comment>
<name>A0A0G0T1D4_9BACT</name>
<reference evidence="1 2" key="1">
    <citation type="journal article" date="2015" name="Nature">
        <title>rRNA introns, odd ribosomes, and small enigmatic genomes across a large radiation of phyla.</title>
        <authorList>
            <person name="Brown C.T."/>
            <person name="Hug L.A."/>
            <person name="Thomas B.C."/>
            <person name="Sharon I."/>
            <person name="Castelle C.J."/>
            <person name="Singh A."/>
            <person name="Wilkins M.J."/>
            <person name="Williams K.H."/>
            <person name="Banfield J.F."/>
        </authorList>
    </citation>
    <scope>NUCLEOTIDE SEQUENCE [LARGE SCALE GENOMIC DNA]</scope>
</reference>
<gene>
    <name evidence="1" type="ORF">UT63_C0064G0019</name>
</gene>
<dbReference type="EMBL" id="LBXN01000064">
    <property type="protein sequence ID" value="KKR31637.1"/>
    <property type="molecule type" value="Genomic_DNA"/>
</dbReference>
<dbReference type="AlphaFoldDB" id="A0A0G0T1D4"/>